<evidence type="ECO:0000313" key="2">
    <source>
        <dbReference type="EMBL" id="CUO11730.1"/>
    </source>
</evidence>
<dbReference type="RefSeq" id="WP_055152095.1">
    <property type="nucleotide sequence ID" value="NZ_CYZU01000009.1"/>
</dbReference>
<feature type="region of interest" description="Disordered" evidence="1">
    <location>
        <begin position="135"/>
        <end position="166"/>
    </location>
</feature>
<proteinExistence type="predicted"/>
<dbReference type="Proteomes" id="UP000095544">
    <property type="component" value="Unassembled WGS sequence"/>
</dbReference>
<evidence type="ECO:0008006" key="4">
    <source>
        <dbReference type="Google" id="ProtNLM"/>
    </source>
</evidence>
<dbReference type="STRING" id="39482.ERS852491_01330"/>
<feature type="compositionally biased region" description="Basic and acidic residues" evidence="1">
    <location>
        <begin position="142"/>
        <end position="160"/>
    </location>
</feature>
<sequence length="253" mass="27467">MNNMERDVYVLTNTYKEPIEMVQGTNGIPLIFYFRDYDIPTGTTASVFIQKPSGKAIQAAGAVSVNEDSVTVNTTTQMTAEVGESILQMQLMLNEKNIFTFNHPLTISKSAIPVNSENGSSFIDECIEKLEMATAKAETATDESKEATESSKKTTEEMKQKAQNGEFSATVDAGNTITGEPGTTAIVRNSGTAKDAVFDFTIPRGMPGVSTSLSPGIFEMYVNDSGHLMLRHNDNEPAPPLTIQDGRLIYTLS</sequence>
<accession>A0A174CIG2</accession>
<evidence type="ECO:0000256" key="1">
    <source>
        <dbReference type="SAM" id="MobiDB-lite"/>
    </source>
</evidence>
<evidence type="ECO:0000313" key="3">
    <source>
        <dbReference type="Proteomes" id="UP000095544"/>
    </source>
</evidence>
<organism evidence="2 3">
    <name type="scientific">Faecalicatena contorta</name>
    <dbReference type="NCBI Taxonomy" id="39482"/>
    <lineage>
        <taxon>Bacteria</taxon>
        <taxon>Bacillati</taxon>
        <taxon>Bacillota</taxon>
        <taxon>Clostridia</taxon>
        <taxon>Lachnospirales</taxon>
        <taxon>Lachnospiraceae</taxon>
        <taxon>Faecalicatena</taxon>
    </lineage>
</organism>
<name>A0A174CIG2_9FIRM</name>
<gene>
    <name evidence="2" type="ORF">ERS852491_01330</name>
</gene>
<dbReference type="OrthoDB" id="2076951at2"/>
<dbReference type="EMBL" id="CYZU01000009">
    <property type="protein sequence ID" value="CUO11730.1"/>
    <property type="molecule type" value="Genomic_DNA"/>
</dbReference>
<protein>
    <recommendedName>
        <fullName evidence="4">BppU N-terminal domain-containing protein</fullName>
    </recommendedName>
</protein>
<dbReference type="AlphaFoldDB" id="A0A174CIG2"/>
<reference evidence="2 3" key="1">
    <citation type="submission" date="2015-09" db="EMBL/GenBank/DDBJ databases">
        <authorList>
            <consortium name="Pathogen Informatics"/>
        </authorList>
    </citation>
    <scope>NUCLEOTIDE SEQUENCE [LARGE SCALE GENOMIC DNA]</scope>
    <source>
        <strain evidence="2 3">2789STDY5834876</strain>
    </source>
</reference>